<dbReference type="AlphaFoldDB" id="A0A3B0S050"/>
<dbReference type="InterPro" id="IPR056928">
    <property type="entry name" value="Gp77-like"/>
</dbReference>
<sequence>MSAQFLKDPNAVLDYAIDWSAGYLLSAEQITASSWFILPQGAVNDLAIDNMPPVVSGTATVFVSGGIAGKSYQLTNRITTDQGRTDERSITIRVEEK</sequence>
<dbReference type="Pfam" id="PF23148">
    <property type="entry name" value="Gp77"/>
    <property type="match status" value="1"/>
</dbReference>
<reference evidence="1" key="1">
    <citation type="submission" date="2018-06" db="EMBL/GenBank/DDBJ databases">
        <authorList>
            <person name="Zhirakovskaya E."/>
        </authorList>
    </citation>
    <scope>NUCLEOTIDE SEQUENCE</scope>
</reference>
<proteinExistence type="predicted"/>
<dbReference type="EMBL" id="UOED01000039">
    <property type="protein sequence ID" value="VAV88915.1"/>
    <property type="molecule type" value="Genomic_DNA"/>
</dbReference>
<protein>
    <submittedName>
        <fullName evidence="1">Uncharacterized protein</fullName>
    </submittedName>
</protein>
<accession>A0A3B0S050</accession>
<organism evidence="1">
    <name type="scientific">hydrothermal vent metagenome</name>
    <dbReference type="NCBI Taxonomy" id="652676"/>
    <lineage>
        <taxon>unclassified sequences</taxon>
        <taxon>metagenomes</taxon>
        <taxon>ecological metagenomes</taxon>
    </lineage>
</organism>
<gene>
    <name evidence="1" type="ORF">MNBD_ALPHA02-794</name>
</gene>
<evidence type="ECO:0000313" key="1">
    <source>
        <dbReference type="EMBL" id="VAV88915.1"/>
    </source>
</evidence>
<name>A0A3B0S050_9ZZZZ</name>